<feature type="transmembrane region" description="Helical" evidence="1">
    <location>
        <begin position="99"/>
        <end position="122"/>
    </location>
</feature>
<dbReference type="AlphaFoldDB" id="A0A1H7QMF8"/>
<keyword evidence="1" id="KW-0812">Transmembrane</keyword>
<keyword evidence="4" id="KW-1185">Reference proteome</keyword>
<sequence length="362" mass="42620">MGLIFEYLAIHQLLYLLMLELDKREARLLQKAIDQWQQDQLINPEQAQQMQQSYQVRETNIEWQTITLYIFIAAISCALMAFGSLVLDEKWIEVIRKKLSLTDGIIALLFALLTVFLCYSGFRRQQQQRSFSLNQELFWLLPILSTGVTVVYFGKSLQYLNGNYGLFWLLATLTYGVLAFMLSSRLLWTATLLCLIPAYVKLTYYVSHDASWFLGMNLPCRLFVLAVVMLLLHRLALRNKKYHALQHITWGGGWLLLLLSAWLISVFGNSGTWSEWQLLRQYQLLWWVAIYTLLCAAVIWLGIKLRDPLVRDFGVLFLLLDMYTRYFEYLWDRTHKGIFFSILALSFWWVGKRMEKWSKARK</sequence>
<evidence type="ECO:0000313" key="3">
    <source>
        <dbReference type="EMBL" id="SEL49122.1"/>
    </source>
</evidence>
<reference evidence="3 4" key="1">
    <citation type="submission" date="2016-10" db="EMBL/GenBank/DDBJ databases">
        <authorList>
            <person name="de Groot N.N."/>
        </authorList>
    </citation>
    <scope>NUCLEOTIDE SEQUENCE [LARGE SCALE GENOMIC DNA]</scope>
    <source>
        <strain evidence="3 4">DSM 21039</strain>
    </source>
</reference>
<feature type="transmembrane region" description="Helical" evidence="1">
    <location>
        <begin position="284"/>
        <end position="302"/>
    </location>
</feature>
<feature type="domain" description="DUF2157" evidence="2">
    <location>
        <begin position="34"/>
        <end position="188"/>
    </location>
</feature>
<evidence type="ECO:0000313" key="4">
    <source>
        <dbReference type="Proteomes" id="UP000198984"/>
    </source>
</evidence>
<dbReference type="Proteomes" id="UP000198984">
    <property type="component" value="Unassembled WGS sequence"/>
</dbReference>
<evidence type="ECO:0000259" key="2">
    <source>
        <dbReference type="Pfam" id="PF09925"/>
    </source>
</evidence>
<keyword evidence="1" id="KW-0472">Membrane</keyword>
<feature type="transmembrane region" description="Helical" evidence="1">
    <location>
        <begin position="137"/>
        <end position="154"/>
    </location>
</feature>
<feature type="transmembrane region" description="Helical" evidence="1">
    <location>
        <begin position="244"/>
        <end position="264"/>
    </location>
</feature>
<feature type="transmembrane region" description="Helical" evidence="1">
    <location>
        <begin position="166"/>
        <end position="199"/>
    </location>
</feature>
<accession>A0A1H7QMF8</accession>
<keyword evidence="1" id="KW-1133">Transmembrane helix</keyword>
<evidence type="ECO:0000256" key="1">
    <source>
        <dbReference type="SAM" id="Phobius"/>
    </source>
</evidence>
<dbReference type="InterPro" id="IPR018677">
    <property type="entry name" value="DUF2157"/>
</dbReference>
<dbReference type="STRING" id="573321.SAMN04488505_102393"/>
<feature type="transmembrane region" description="Helical" evidence="1">
    <location>
        <begin position="333"/>
        <end position="351"/>
    </location>
</feature>
<proteinExistence type="predicted"/>
<gene>
    <name evidence="3" type="ORF">SAMN04488505_102393</name>
</gene>
<feature type="transmembrane region" description="Helical" evidence="1">
    <location>
        <begin position="211"/>
        <end position="232"/>
    </location>
</feature>
<name>A0A1H7QMF8_9BACT</name>
<protein>
    <submittedName>
        <fullName evidence="3">Predicted membrane protein</fullName>
    </submittedName>
</protein>
<feature type="transmembrane region" description="Helical" evidence="1">
    <location>
        <begin position="66"/>
        <end position="87"/>
    </location>
</feature>
<dbReference type="EMBL" id="FOBB01000002">
    <property type="protein sequence ID" value="SEL49122.1"/>
    <property type="molecule type" value="Genomic_DNA"/>
</dbReference>
<dbReference type="Pfam" id="PF09925">
    <property type="entry name" value="DUF2157"/>
    <property type="match status" value="1"/>
</dbReference>
<organism evidence="3 4">
    <name type="scientific">Chitinophaga rupis</name>
    <dbReference type="NCBI Taxonomy" id="573321"/>
    <lineage>
        <taxon>Bacteria</taxon>
        <taxon>Pseudomonadati</taxon>
        <taxon>Bacteroidota</taxon>
        <taxon>Chitinophagia</taxon>
        <taxon>Chitinophagales</taxon>
        <taxon>Chitinophagaceae</taxon>
        <taxon>Chitinophaga</taxon>
    </lineage>
</organism>